<keyword evidence="1" id="KW-0472">Membrane</keyword>
<dbReference type="InterPro" id="IPR039426">
    <property type="entry name" value="TonB-dep_rcpt-like"/>
</dbReference>
<comment type="similarity">
    <text evidence="1">Belongs to the TonB-dependent receptor family.</text>
</comment>
<keyword evidence="3" id="KW-0675">Receptor</keyword>
<dbReference type="RefSeq" id="WP_142719931.1">
    <property type="nucleotide sequence ID" value="NZ_FXTC01000017.1"/>
</dbReference>
<dbReference type="AlphaFoldDB" id="A0A521FKP8"/>
<evidence type="ECO:0000313" key="3">
    <source>
        <dbReference type="EMBL" id="SMO96735.1"/>
    </source>
</evidence>
<dbReference type="SUPFAM" id="SSF56935">
    <property type="entry name" value="Porins"/>
    <property type="match status" value="1"/>
</dbReference>
<dbReference type="PROSITE" id="PS52016">
    <property type="entry name" value="TONB_DEPENDENT_REC_3"/>
    <property type="match status" value="1"/>
</dbReference>
<name>A0A521FKP8_9FLAO</name>
<comment type="subcellular location">
    <subcellularLocation>
        <location evidence="1">Cell outer membrane</location>
        <topology evidence="1">Multi-pass membrane protein</topology>
    </subcellularLocation>
</comment>
<gene>
    <name evidence="3" type="ORF">SAMN06265171_11737</name>
</gene>
<evidence type="ECO:0000259" key="2">
    <source>
        <dbReference type="Pfam" id="PF07715"/>
    </source>
</evidence>
<protein>
    <submittedName>
        <fullName evidence="3">TonB-dependent Receptor Plug Domain</fullName>
    </submittedName>
</protein>
<dbReference type="GO" id="GO:0009279">
    <property type="term" value="C:cell outer membrane"/>
    <property type="evidence" value="ECO:0007669"/>
    <property type="project" value="UniProtKB-SubCell"/>
</dbReference>
<dbReference type="Pfam" id="PF07715">
    <property type="entry name" value="Plug"/>
    <property type="match status" value="1"/>
</dbReference>
<evidence type="ECO:0000256" key="1">
    <source>
        <dbReference type="PROSITE-ProRule" id="PRU01360"/>
    </source>
</evidence>
<reference evidence="3 4" key="1">
    <citation type="submission" date="2017-05" db="EMBL/GenBank/DDBJ databases">
        <authorList>
            <person name="Varghese N."/>
            <person name="Submissions S."/>
        </authorList>
    </citation>
    <scope>NUCLEOTIDE SEQUENCE [LARGE SCALE GENOMIC DNA]</scope>
    <source>
        <strain evidence="3 4">DSM 29371</strain>
    </source>
</reference>
<dbReference type="Proteomes" id="UP000316916">
    <property type="component" value="Unassembled WGS sequence"/>
</dbReference>
<proteinExistence type="inferred from homology"/>
<sequence length="231" mass="25495">MKITIPKPCHENWNTMSPDEKGRFCTVCSKTVRDFRKTSDDDIIDVFSKASEEICGNFNPSQLNRELHYSYINDLFVKFAVGFMLTTGGIVSVDAQQNKICDTLKTEDLQEVFLNTQGDRKLLGSVSVVPAIALSDSKEKEKKEIVSKLPGVIGKAPEDHNSIRIGGAPSSGAVYKPMYVVNGKISDYEKVKALDPNLIKTMNILKGVSATTKYGEKAKDGVVVITTKKKR</sequence>
<keyword evidence="1" id="KW-0998">Cell outer membrane</keyword>
<organism evidence="3 4">
    <name type="scientific">Chryseobacterium rhizoplanae</name>
    <dbReference type="NCBI Taxonomy" id="1609531"/>
    <lineage>
        <taxon>Bacteria</taxon>
        <taxon>Pseudomonadati</taxon>
        <taxon>Bacteroidota</taxon>
        <taxon>Flavobacteriia</taxon>
        <taxon>Flavobacteriales</taxon>
        <taxon>Weeksellaceae</taxon>
        <taxon>Chryseobacterium group</taxon>
        <taxon>Chryseobacterium</taxon>
    </lineage>
</organism>
<evidence type="ECO:0000313" key="4">
    <source>
        <dbReference type="Proteomes" id="UP000316916"/>
    </source>
</evidence>
<dbReference type="InterPro" id="IPR037066">
    <property type="entry name" value="Plug_dom_sf"/>
</dbReference>
<keyword evidence="1" id="KW-0812">Transmembrane</keyword>
<dbReference type="Gene3D" id="2.170.130.10">
    <property type="entry name" value="TonB-dependent receptor, plug domain"/>
    <property type="match status" value="1"/>
</dbReference>
<feature type="domain" description="TonB-dependent receptor plug" evidence="2">
    <location>
        <begin position="120"/>
        <end position="222"/>
    </location>
</feature>
<keyword evidence="1" id="KW-0813">Transport</keyword>
<accession>A0A521FKP8</accession>
<dbReference type="InterPro" id="IPR012910">
    <property type="entry name" value="Plug_dom"/>
</dbReference>
<keyword evidence="1" id="KW-1134">Transmembrane beta strand</keyword>
<dbReference type="EMBL" id="FXTC01000017">
    <property type="protein sequence ID" value="SMO96735.1"/>
    <property type="molecule type" value="Genomic_DNA"/>
</dbReference>
<keyword evidence="4" id="KW-1185">Reference proteome</keyword>